<feature type="transmembrane region" description="Helical" evidence="7">
    <location>
        <begin position="221"/>
        <end position="242"/>
    </location>
</feature>
<feature type="transmembrane region" description="Helical" evidence="7">
    <location>
        <begin position="340"/>
        <end position="359"/>
    </location>
</feature>
<keyword evidence="10" id="KW-1185">Reference proteome</keyword>
<keyword evidence="3 7" id="KW-0997">Cell inner membrane</keyword>
<feature type="transmembrane region" description="Helical" evidence="7">
    <location>
        <begin position="400"/>
        <end position="424"/>
    </location>
</feature>
<dbReference type="InterPro" id="IPR004681">
    <property type="entry name" value="TRAP_DctM"/>
</dbReference>
<gene>
    <name evidence="9" type="ORF">KB874_12610</name>
</gene>
<reference evidence="9" key="1">
    <citation type="submission" date="2021-04" db="EMBL/GenBank/DDBJ databases">
        <authorList>
            <person name="Yoon J."/>
        </authorList>
    </citation>
    <scope>NUCLEOTIDE SEQUENCE</scope>
    <source>
        <strain evidence="9">KMU-90</strain>
    </source>
</reference>
<dbReference type="AlphaFoldDB" id="A0A8J7WFU8"/>
<feature type="transmembrane region" description="Helical" evidence="7">
    <location>
        <begin position="278"/>
        <end position="299"/>
    </location>
</feature>
<comment type="subcellular location">
    <subcellularLocation>
        <location evidence="1 7">Cell inner membrane</location>
        <topology evidence="1 7">Multi-pass membrane protein</topology>
    </subcellularLocation>
</comment>
<protein>
    <recommendedName>
        <fullName evidence="7">TRAP transporter large permease protein</fullName>
    </recommendedName>
</protein>
<keyword evidence="2" id="KW-1003">Cell membrane</keyword>
<feature type="transmembrane region" description="Helical" evidence="7">
    <location>
        <begin position="99"/>
        <end position="124"/>
    </location>
</feature>
<feature type="transmembrane region" description="Helical" evidence="7">
    <location>
        <begin position="311"/>
        <end position="333"/>
    </location>
</feature>
<dbReference type="Proteomes" id="UP000681356">
    <property type="component" value="Unassembled WGS sequence"/>
</dbReference>
<feature type="transmembrane region" description="Helical" evidence="7">
    <location>
        <begin position="6"/>
        <end position="39"/>
    </location>
</feature>
<feature type="domain" description="TRAP C4-dicarboxylate transport system permease DctM subunit" evidence="8">
    <location>
        <begin position="12"/>
        <end position="424"/>
    </location>
</feature>
<feature type="transmembrane region" description="Helical" evidence="7">
    <location>
        <begin position="248"/>
        <end position="266"/>
    </location>
</feature>
<dbReference type="PIRSF" id="PIRSF006066">
    <property type="entry name" value="HI0050"/>
    <property type="match status" value="1"/>
</dbReference>
<dbReference type="EMBL" id="JAGTUU010000004">
    <property type="protein sequence ID" value="MBS0124941.1"/>
    <property type="molecule type" value="Genomic_DNA"/>
</dbReference>
<evidence type="ECO:0000256" key="3">
    <source>
        <dbReference type="ARBA" id="ARBA00022519"/>
    </source>
</evidence>
<feature type="transmembrane region" description="Helical" evidence="7">
    <location>
        <begin position="180"/>
        <end position="201"/>
    </location>
</feature>
<dbReference type="GO" id="GO:0005886">
    <property type="term" value="C:plasma membrane"/>
    <property type="evidence" value="ECO:0007669"/>
    <property type="project" value="UniProtKB-SubCell"/>
</dbReference>
<feature type="transmembrane region" description="Helical" evidence="7">
    <location>
        <begin position="145"/>
        <end position="168"/>
    </location>
</feature>
<keyword evidence="7" id="KW-0813">Transport</keyword>
<dbReference type="NCBIfam" id="TIGR00786">
    <property type="entry name" value="dctM"/>
    <property type="match status" value="1"/>
</dbReference>
<dbReference type="Pfam" id="PF06808">
    <property type="entry name" value="DctM"/>
    <property type="match status" value="1"/>
</dbReference>
<comment type="subunit">
    <text evidence="7">The complex comprises the extracytoplasmic solute receptor protein and the two transmembrane proteins.</text>
</comment>
<evidence type="ECO:0000256" key="4">
    <source>
        <dbReference type="ARBA" id="ARBA00022692"/>
    </source>
</evidence>
<evidence type="ECO:0000256" key="5">
    <source>
        <dbReference type="ARBA" id="ARBA00022989"/>
    </source>
</evidence>
<comment type="similarity">
    <text evidence="7">Belongs to the TRAP transporter large permease family.</text>
</comment>
<evidence type="ECO:0000313" key="10">
    <source>
        <dbReference type="Proteomes" id="UP000681356"/>
    </source>
</evidence>
<keyword evidence="4 7" id="KW-0812">Transmembrane</keyword>
<evidence type="ECO:0000259" key="8">
    <source>
        <dbReference type="Pfam" id="PF06808"/>
    </source>
</evidence>
<dbReference type="InterPro" id="IPR010656">
    <property type="entry name" value="DctM"/>
</dbReference>
<accession>A0A8J7WFU8</accession>
<comment type="function">
    <text evidence="7">Part of the tripartite ATP-independent periplasmic (TRAP) transport system.</text>
</comment>
<keyword evidence="6 7" id="KW-0472">Membrane</keyword>
<keyword evidence="5 7" id="KW-1133">Transmembrane helix</keyword>
<evidence type="ECO:0000256" key="7">
    <source>
        <dbReference type="RuleBase" id="RU369079"/>
    </source>
</evidence>
<organism evidence="9 10">
    <name type="scientific">Thetidibacter halocola</name>
    <dbReference type="NCBI Taxonomy" id="2827239"/>
    <lineage>
        <taxon>Bacteria</taxon>
        <taxon>Pseudomonadati</taxon>
        <taxon>Pseudomonadota</taxon>
        <taxon>Alphaproteobacteria</taxon>
        <taxon>Rhodobacterales</taxon>
        <taxon>Roseobacteraceae</taxon>
        <taxon>Thetidibacter</taxon>
    </lineage>
</organism>
<evidence type="ECO:0000313" key="9">
    <source>
        <dbReference type="EMBL" id="MBS0124941.1"/>
    </source>
</evidence>
<evidence type="ECO:0000256" key="6">
    <source>
        <dbReference type="ARBA" id="ARBA00023136"/>
    </source>
</evidence>
<feature type="transmembrane region" description="Helical" evidence="7">
    <location>
        <begin position="60"/>
        <end position="79"/>
    </location>
</feature>
<evidence type="ECO:0000256" key="1">
    <source>
        <dbReference type="ARBA" id="ARBA00004429"/>
    </source>
</evidence>
<sequence>MSGEMIGLVGTGILLVLLMFRIPVAFVMFLVGFVGIWILNGWNAAMGLLASETFTLASNSELVIIPLFILMGNVATQTGMSRQLYDAAYAMIGQVRGGLASATVIGCGGFAALSGSSVASALTMGKVSLKEMDRYEYDPRLSTGVVAAGGTLGILIPPSTGFVIYAILTEQSIGRLFLAGVLPGLLLLTAFVLTITLLCWIKPSLGPAGPKTSMAEKRKSILGALPILTVILLTIGGIYGGFFSPTEAAGVGAGLVILYGLAIGKLDFASFWAAAKDSIVTTATVMLILIAAHMINPFLALSHIPDVVGNFLAALDAGVIGTLLIILFVYMVLGCFLEGFAMLVLTLPIFFPVIMQLGIDPIWFGVLVVLTLEMGLISPPVGINVFIVKSVAPNVDLGQIFRGVLPFWGAMLVTLGILIAFPQISLILPNTMFN</sequence>
<evidence type="ECO:0000256" key="2">
    <source>
        <dbReference type="ARBA" id="ARBA00022475"/>
    </source>
</evidence>
<name>A0A8J7WFU8_9RHOB</name>
<comment type="caution">
    <text evidence="9">The sequence shown here is derived from an EMBL/GenBank/DDBJ whole genome shotgun (WGS) entry which is preliminary data.</text>
</comment>
<dbReference type="PANTHER" id="PTHR33362">
    <property type="entry name" value="SIALIC ACID TRAP TRANSPORTER PERMEASE PROTEIN SIAT-RELATED"/>
    <property type="match status" value="1"/>
</dbReference>
<dbReference type="GO" id="GO:0022857">
    <property type="term" value="F:transmembrane transporter activity"/>
    <property type="evidence" value="ECO:0007669"/>
    <property type="project" value="UniProtKB-UniRule"/>
</dbReference>
<proteinExistence type="inferred from homology"/>
<dbReference type="RefSeq" id="WP_212536890.1">
    <property type="nucleotide sequence ID" value="NZ_JAGTUU010000004.1"/>
</dbReference>
<dbReference type="PANTHER" id="PTHR33362:SF5">
    <property type="entry name" value="C4-DICARBOXYLATE TRAP TRANSPORTER LARGE PERMEASE PROTEIN DCTM"/>
    <property type="match status" value="1"/>
</dbReference>
<feature type="transmembrane region" description="Helical" evidence="7">
    <location>
        <begin position="365"/>
        <end position="388"/>
    </location>
</feature>